<dbReference type="Pfam" id="PF10629">
    <property type="entry name" value="CMI2B-like"/>
    <property type="match status" value="1"/>
</dbReference>
<evidence type="ECO:0000256" key="4">
    <source>
        <dbReference type="ARBA" id="ARBA00023273"/>
    </source>
</evidence>
<keyword evidence="3" id="KW-0206">Cytoskeleton</keyword>
<keyword evidence="2" id="KW-0963">Cytoplasm</keyword>
<dbReference type="GO" id="GO:0015630">
    <property type="term" value="C:microtubule cytoskeleton"/>
    <property type="evidence" value="ECO:0007669"/>
    <property type="project" value="UniProtKB-ARBA"/>
</dbReference>
<evidence type="ECO:0000256" key="1">
    <source>
        <dbReference type="ARBA" id="ARBA00004430"/>
    </source>
</evidence>
<evidence type="ECO:0000256" key="5">
    <source>
        <dbReference type="ARBA" id="ARBA00035661"/>
    </source>
</evidence>
<comment type="subcellular location">
    <subcellularLocation>
        <location evidence="1">Cytoplasm</location>
        <location evidence="1">Cytoskeleton</location>
        <location evidence="1">Cilium axoneme</location>
    </subcellularLocation>
</comment>
<protein>
    <submittedName>
        <fullName evidence="8">Uncharacterized protein</fullName>
    </submittedName>
</protein>
<proteinExistence type="inferred from homology"/>
<accession>A0AA35P4T5</accession>
<evidence type="ECO:0000256" key="3">
    <source>
        <dbReference type="ARBA" id="ARBA00023212"/>
    </source>
</evidence>
<evidence type="ECO:0000313" key="9">
    <source>
        <dbReference type="Proteomes" id="UP001178461"/>
    </source>
</evidence>
<reference evidence="8" key="1">
    <citation type="submission" date="2022-12" db="EMBL/GenBank/DDBJ databases">
        <authorList>
            <person name="Alioto T."/>
            <person name="Alioto T."/>
            <person name="Gomez Garrido J."/>
        </authorList>
    </citation>
    <scope>NUCLEOTIDE SEQUENCE</scope>
</reference>
<evidence type="ECO:0000259" key="7">
    <source>
        <dbReference type="Pfam" id="PF22573"/>
    </source>
</evidence>
<dbReference type="Proteomes" id="UP001178461">
    <property type="component" value="Chromosome 5"/>
</dbReference>
<feature type="domain" description="Ciliary microtubule inner protein 2A-C-like" evidence="6">
    <location>
        <begin position="14"/>
        <end position="50"/>
    </location>
</feature>
<feature type="domain" description="Sperm-associated microtubule inner protein 5" evidence="7">
    <location>
        <begin position="97"/>
        <end position="149"/>
    </location>
</feature>
<comment type="similarity">
    <text evidence="5">Belongs to the CIMIP2 family.</text>
</comment>
<name>A0AA35P4T5_9SAUR</name>
<dbReference type="PANTHER" id="PTHR47301">
    <property type="entry name" value="HYPOTHETICAL PROTEIN LOC681006"/>
    <property type="match status" value="1"/>
</dbReference>
<dbReference type="InterPro" id="IPR055215">
    <property type="entry name" value="SPMIP5_dom"/>
</dbReference>
<evidence type="ECO:0000259" key="6">
    <source>
        <dbReference type="Pfam" id="PF10629"/>
    </source>
</evidence>
<dbReference type="Pfam" id="PF22573">
    <property type="entry name" value="SPMIP5"/>
    <property type="match status" value="1"/>
</dbReference>
<dbReference type="AlphaFoldDB" id="A0AA35P4T5"/>
<evidence type="ECO:0000256" key="2">
    <source>
        <dbReference type="ARBA" id="ARBA00022490"/>
    </source>
</evidence>
<organism evidence="8 9">
    <name type="scientific">Podarcis lilfordi</name>
    <name type="common">Lilford's wall lizard</name>
    <dbReference type="NCBI Taxonomy" id="74358"/>
    <lineage>
        <taxon>Eukaryota</taxon>
        <taxon>Metazoa</taxon>
        <taxon>Chordata</taxon>
        <taxon>Craniata</taxon>
        <taxon>Vertebrata</taxon>
        <taxon>Euteleostomi</taxon>
        <taxon>Lepidosauria</taxon>
        <taxon>Squamata</taxon>
        <taxon>Bifurcata</taxon>
        <taxon>Unidentata</taxon>
        <taxon>Episquamata</taxon>
        <taxon>Laterata</taxon>
        <taxon>Lacertibaenia</taxon>
        <taxon>Lacertidae</taxon>
        <taxon>Podarcis</taxon>
    </lineage>
</organism>
<evidence type="ECO:0000313" key="8">
    <source>
        <dbReference type="EMBL" id="CAI5774999.1"/>
    </source>
</evidence>
<dbReference type="GO" id="GO:0005930">
    <property type="term" value="C:axoneme"/>
    <property type="evidence" value="ECO:0007669"/>
    <property type="project" value="UniProtKB-SubCell"/>
</dbReference>
<dbReference type="EMBL" id="OX395130">
    <property type="protein sequence ID" value="CAI5774999.1"/>
    <property type="molecule type" value="Genomic_DNA"/>
</dbReference>
<sequence>MEPFQRQVDECNPLIPGYTGYIPYRFYRIGTSFGNDSVWCVNAFREATQRKCDQMEELRLTAATAPQLPPLCSNEEIINVLDDYNSKHHPNVLGPVETKRSLLEPPIPGWTGFVPRSKVTEFGHGARYHVMAENCYRDFQNSLDRAKQDPATKESMKEIPATKLKESRPYQRFYRPEGMMPKYTGHIPHERSGIGKTFGNVSRSCSVCNHPEVSYGIYLDKKRKAVKFQEPIKEEKIPLTAANN</sequence>
<dbReference type="InterPro" id="IPR018902">
    <property type="entry name" value="CMI2A-C-like_dom"/>
</dbReference>
<dbReference type="PANTHER" id="PTHR47301:SF1">
    <property type="entry name" value="CHROMOSOME 10 OPEN READING FRAME 82"/>
    <property type="match status" value="1"/>
</dbReference>
<keyword evidence="9" id="KW-1185">Reference proteome</keyword>
<keyword evidence="4" id="KW-0966">Cell projection</keyword>
<gene>
    <name evidence="8" type="ORF">PODLI_1B032511</name>
</gene>
<dbReference type="InterPro" id="IPR043246">
    <property type="entry name" value="SPMIP5"/>
</dbReference>